<proteinExistence type="predicted"/>
<name>A0ACC1SZP9_9HYPO</name>
<dbReference type="EMBL" id="JANRMS010000019">
    <property type="protein sequence ID" value="KAJ3549585.1"/>
    <property type="molecule type" value="Genomic_DNA"/>
</dbReference>
<protein>
    <submittedName>
        <fullName evidence="1">Uncharacterized protein</fullName>
    </submittedName>
</protein>
<gene>
    <name evidence="1" type="ORF">NM208_g439</name>
</gene>
<evidence type="ECO:0000313" key="2">
    <source>
        <dbReference type="Proteomes" id="UP001148629"/>
    </source>
</evidence>
<comment type="caution">
    <text evidence="1">The sequence shown here is derived from an EMBL/GenBank/DDBJ whole genome shotgun (WGS) entry which is preliminary data.</text>
</comment>
<evidence type="ECO:0000313" key="1">
    <source>
        <dbReference type="EMBL" id="KAJ3549585.1"/>
    </source>
</evidence>
<reference evidence="1" key="1">
    <citation type="submission" date="2022-08" db="EMBL/GenBank/DDBJ databases">
        <title>Genome Sequence of Fusarium decemcellulare.</title>
        <authorList>
            <person name="Buettner E."/>
        </authorList>
    </citation>
    <scope>NUCLEOTIDE SEQUENCE</scope>
    <source>
        <strain evidence="1">Babe19</strain>
    </source>
</reference>
<organism evidence="1 2">
    <name type="scientific">Fusarium decemcellulare</name>
    <dbReference type="NCBI Taxonomy" id="57161"/>
    <lineage>
        <taxon>Eukaryota</taxon>
        <taxon>Fungi</taxon>
        <taxon>Dikarya</taxon>
        <taxon>Ascomycota</taxon>
        <taxon>Pezizomycotina</taxon>
        <taxon>Sordariomycetes</taxon>
        <taxon>Hypocreomycetidae</taxon>
        <taxon>Hypocreales</taxon>
        <taxon>Nectriaceae</taxon>
        <taxon>Fusarium</taxon>
        <taxon>Fusarium decemcellulare species complex</taxon>
    </lineage>
</organism>
<sequence>MYYSKGNYEAFARPLKPEGIEKKRAWIVGSGLSGLSTAAFLIRDAQMPGKNITILEELNITGGALDGLKVPDKGFVMRGGREMESHFECLWDLFRSVPSLEEEGASVLDEFYWLNKRDPNFSLQRATIKQGQDAGTGQLFTLSERAQAEVTKLFLATRKEVENKRIDEVFGQDFFDSNFWLYWQTMFAFQTWHSALEMKLYLHRFINHIHGMPDFSTLKFTRYNQYESLVMPLHNWLEEHGVVFQYNTEVQDVDFDLSEKGKKATFIHWIKDGKTGGQALGSEDLAFMTIGSLTENSGYGDHDSPAKLHDGPAPAWDLWHRIAAKDPAFGRPEVFCGNIPATKWVSATFTTLDKRIPEYIQKICQRDPFSGTVVTGGIVTVRDSSWILSWTVNRQPHFKNQPKDQIVGWIYGLLVDKEGDYVKKPMQDCTGEEITQEWLYHMGVPETEIASLAAEGAKCVPVMMPYITAFFMPRQAGDRPDVVPAGAENFAFLGQFAETTRDCIFTTEYAVRTGMEAVYQLAGVDRGVPEVFGSTYDVRVLLDAMCQLRDGKELATWLPERIRGYLVSKLEGSQIGQMLHDGPKRQLFWRAWRPLRPAGKDRRPPVKSQKLQKLITEKGLMRNLQKLNDIAYDNGGNRAFGLPGYDASVDFIYKELSKLKGFKAWKEDFPALFTETTAAEVSVDGEEFRTVALTYTPSTPEEGITLELVHGPEGDAACSVDNYEGLGAEGKIVLVERGLCPDGTTFAGRLKPAAAAGAVAVVIYNSDPAKLTAGSLSAPNPEEYVPAALIDQEPGQALKARLDAGETVEAFVKIVQLIEERITQNVFAETKGGDGNNLVMLGAHLDSVQAGPGINDDGSGTSLILELAKGLQHFSTNLKVKFGWWGAEENGLWGSKAYVNGLSAQEVDDLLLYLNFDMVSRGFYGVFDGTGAQAGPGGPPGSDVIEDLFVEHFESKKIEVTPVGLTGGTDYVPFLDIIKKPVGGLFTGTGAEQDACYHQACDNITNPVPETITNNAKAAAHVLSILATDGVKLIPKTPANSTTGSIRRVVDPFSLHERDATAVHGKFCDHDLI</sequence>
<dbReference type="Proteomes" id="UP001148629">
    <property type="component" value="Unassembled WGS sequence"/>
</dbReference>
<accession>A0ACC1SZP9</accession>
<keyword evidence="2" id="KW-1185">Reference proteome</keyword>